<feature type="domain" description="Ice-binding protein C-terminal" evidence="2">
    <location>
        <begin position="271"/>
        <end position="294"/>
    </location>
</feature>
<sequence>MKKFILAAAILGTASAAQAGPISITSDYGSTAAFQALGASNIPVESVYTHGLAAGAVTDADDLIFDGDINKILNFNDVGQGSFGELVPIFGTDSTGYNNDWRITFEYEFSGTALLVDGLPPFAPDGTVDGDNNGQLDFGDGIVPTYTAGIIKMFYHDISNPGSANDGEQVLELTLNYAQLIPFTPNVIFFMEVDYGWYGGGNAFIDNFFNDVETGKSFYELSQLAPPPTIAFRLDFNLDDPTQPNAIPACVNADCLTLTRENDFNATGIFAVPEPASLAVLGLGLLGLGFSSRKRAAKAA</sequence>
<accession>A0ABU8C9U9</accession>
<comment type="caution">
    <text evidence="3">The sequence shown here is derived from an EMBL/GenBank/DDBJ whole genome shotgun (WGS) entry which is preliminary data.</text>
</comment>
<proteinExistence type="predicted"/>
<dbReference type="EMBL" id="JALAAR010000014">
    <property type="protein sequence ID" value="MEH8018672.1"/>
    <property type="molecule type" value="Genomic_DNA"/>
</dbReference>
<feature type="signal peptide" evidence="1">
    <location>
        <begin position="1"/>
        <end position="19"/>
    </location>
</feature>
<evidence type="ECO:0000259" key="2">
    <source>
        <dbReference type="Pfam" id="PF07589"/>
    </source>
</evidence>
<evidence type="ECO:0000256" key="1">
    <source>
        <dbReference type="SAM" id="SignalP"/>
    </source>
</evidence>
<dbReference type="NCBIfam" id="TIGR02595">
    <property type="entry name" value="PEP_CTERM"/>
    <property type="match status" value="1"/>
</dbReference>
<keyword evidence="1" id="KW-0732">Signal</keyword>
<gene>
    <name evidence="3" type="ORF">MN202_15625</name>
</gene>
<feature type="chain" id="PRO_5046985034" evidence="1">
    <location>
        <begin position="20"/>
        <end position="300"/>
    </location>
</feature>
<protein>
    <submittedName>
        <fullName evidence="3">PEP-CTERM sorting domain-containing protein</fullName>
    </submittedName>
</protein>
<evidence type="ECO:0000313" key="4">
    <source>
        <dbReference type="Proteomes" id="UP001375382"/>
    </source>
</evidence>
<dbReference type="RefSeq" id="WP_335737073.1">
    <property type="nucleotide sequence ID" value="NZ_JALAAR010000014.1"/>
</dbReference>
<evidence type="ECO:0000313" key="3">
    <source>
        <dbReference type="EMBL" id="MEH8018672.1"/>
    </source>
</evidence>
<dbReference type="InterPro" id="IPR013424">
    <property type="entry name" value="Ice-binding_C"/>
</dbReference>
<dbReference type="Pfam" id="PF07589">
    <property type="entry name" value="PEP-CTERM"/>
    <property type="match status" value="1"/>
</dbReference>
<keyword evidence="4" id="KW-1185">Reference proteome</keyword>
<reference evidence="3 4" key="1">
    <citation type="journal article" date="2023" name="Ecotoxicol. Environ. Saf.">
        <title>Mercury remediation potential of mercury-resistant strain Rheinheimera metallidurans sp. nov. isolated from a municipal waste dumping site.</title>
        <authorList>
            <person name="Yadav V."/>
            <person name="Manjhi A."/>
            <person name="Vadakedath N."/>
        </authorList>
    </citation>
    <scope>NUCLEOTIDE SEQUENCE [LARGE SCALE GENOMIC DNA]</scope>
    <source>
        <strain evidence="3 4">E-49</strain>
    </source>
</reference>
<organism evidence="3 4">
    <name type="scientific">Rheinheimera muenzenbergensis</name>
    <dbReference type="NCBI Taxonomy" id="1193628"/>
    <lineage>
        <taxon>Bacteria</taxon>
        <taxon>Pseudomonadati</taxon>
        <taxon>Pseudomonadota</taxon>
        <taxon>Gammaproteobacteria</taxon>
        <taxon>Chromatiales</taxon>
        <taxon>Chromatiaceae</taxon>
        <taxon>Rheinheimera</taxon>
    </lineage>
</organism>
<name>A0ABU8C9U9_9GAMM</name>
<dbReference type="Proteomes" id="UP001375382">
    <property type="component" value="Unassembled WGS sequence"/>
</dbReference>